<proteinExistence type="predicted"/>
<dbReference type="Pfam" id="PF13751">
    <property type="entry name" value="DDE_Tnp_1_6"/>
    <property type="match status" value="1"/>
</dbReference>
<evidence type="ECO:0000313" key="3">
    <source>
        <dbReference type="Proteomes" id="UP000241436"/>
    </source>
</evidence>
<protein>
    <recommendedName>
        <fullName evidence="1">Transposase DDE domain-containing protein</fullName>
    </recommendedName>
</protein>
<comment type="caution">
    <text evidence="2">The sequence shown here is derived from an EMBL/GenBank/DDBJ whole genome shotgun (WGS) entry which is preliminary data.</text>
</comment>
<organism evidence="2 3">
    <name type="scientific">Candidatus Methylomirabilis limnetica</name>
    <dbReference type="NCBI Taxonomy" id="2033718"/>
    <lineage>
        <taxon>Bacteria</taxon>
        <taxon>Candidatus Methylomirabilota</taxon>
        <taxon>Candidatus Methylomirabilia</taxon>
        <taxon>Candidatus Methylomirabilales</taxon>
        <taxon>Candidatus Methylomirabilaceae</taxon>
        <taxon>Candidatus Methylomirabilis</taxon>
    </lineage>
</organism>
<feature type="domain" description="Transposase DDE" evidence="1">
    <location>
        <begin position="7"/>
        <end position="69"/>
    </location>
</feature>
<dbReference type="EMBL" id="NVQC01000009">
    <property type="protein sequence ID" value="PTL36978.1"/>
    <property type="molecule type" value="Genomic_DNA"/>
</dbReference>
<reference evidence="2 3" key="1">
    <citation type="submission" date="2017-09" db="EMBL/GenBank/DDBJ databases">
        <title>Bloom of a denitrifying methanotroph, Candidatus Methylomirabilis limnetica, in a deep stratified lake.</title>
        <authorList>
            <person name="Graf J.S."/>
            <person name="Marchant H.K."/>
            <person name="Tienken D."/>
            <person name="Hach P.F."/>
            <person name="Brand A."/>
            <person name="Schubert C.J."/>
            <person name="Kuypers M.M."/>
            <person name="Milucka J."/>
        </authorList>
    </citation>
    <scope>NUCLEOTIDE SEQUENCE [LARGE SCALE GENOMIC DNA]</scope>
    <source>
        <strain evidence="2 3">Zug</strain>
    </source>
</reference>
<dbReference type="InterPro" id="IPR025668">
    <property type="entry name" value="Tnp_DDE_dom"/>
</dbReference>
<evidence type="ECO:0000259" key="1">
    <source>
        <dbReference type="Pfam" id="PF13751"/>
    </source>
</evidence>
<gene>
    <name evidence="2" type="ORF">CLG94_01545</name>
</gene>
<keyword evidence="3" id="KW-1185">Reference proteome</keyword>
<accession>A0A2T4U0X8</accession>
<reference evidence="3" key="2">
    <citation type="journal article" date="2018" name="Environ. Microbiol.">
        <title>Bloom of a denitrifying methanotroph, 'Candidatus Methylomirabilis limnetica', in a deep stratified lake.</title>
        <authorList>
            <person name="Graf J.S."/>
            <person name="Mayr M.J."/>
            <person name="Marchant H.K."/>
            <person name="Tienken D."/>
            <person name="Hach P.F."/>
            <person name="Brand A."/>
            <person name="Schubert C.J."/>
            <person name="Kuypers M.M."/>
            <person name="Milucka J."/>
        </authorList>
    </citation>
    <scope>NUCLEOTIDE SEQUENCE [LARGE SCALE GENOMIC DNA]</scope>
    <source>
        <strain evidence="3">Zug</strain>
    </source>
</reference>
<dbReference type="Proteomes" id="UP000241436">
    <property type="component" value="Unassembled WGS sequence"/>
</dbReference>
<evidence type="ECO:0000313" key="2">
    <source>
        <dbReference type="EMBL" id="PTL36978.1"/>
    </source>
</evidence>
<sequence>MHRIRCTWMERKLLTRLGQAIYKLRSCTIEPVFGQMSMRGLTRFWLRGLQQVQGEWSLWCSTHNLLKLWRAGFVPARVRALASG</sequence>
<dbReference type="AlphaFoldDB" id="A0A2T4U0X8"/>
<name>A0A2T4U0X8_9BACT</name>